<feature type="region of interest" description="Disordered" evidence="1">
    <location>
        <begin position="106"/>
        <end position="135"/>
    </location>
</feature>
<reference evidence="2 3" key="1">
    <citation type="submission" date="2023-02" db="EMBL/GenBank/DDBJ databases">
        <title>LHISI_Scaffold_Assembly.</title>
        <authorList>
            <person name="Stuart O.P."/>
            <person name="Cleave R."/>
            <person name="Magrath M.J.L."/>
            <person name="Mikheyev A.S."/>
        </authorList>
    </citation>
    <scope>NUCLEOTIDE SEQUENCE [LARGE SCALE GENOMIC DNA]</scope>
    <source>
        <strain evidence="2">Daus_M_001</strain>
        <tissue evidence="2">Leg muscle</tissue>
    </source>
</reference>
<accession>A0ABQ9I3M0</accession>
<organism evidence="2 3">
    <name type="scientific">Dryococelus australis</name>
    <dbReference type="NCBI Taxonomy" id="614101"/>
    <lineage>
        <taxon>Eukaryota</taxon>
        <taxon>Metazoa</taxon>
        <taxon>Ecdysozoa</taxon>
        <taxon>Arthropoda</taxon>
        <taxon>Hexapoda</taxon>
        <taxon>Insecta</taxon>
        <taxon>Pterygota</taxon>
        <taxon>Neoptera</taxon>
        <taxon>Polyneoptera</taxon>
        <taxon>Phasmatodea</taxon>
        <taxon>Verophasmatodea</taxon>
        <taxon>Anareolatae</taxon>
        <taxon>Phasmatidae</taxon>
        <taxon>Eurycanthinae</taxon>
        <taxon>Dryococelus</taxon>
    </lineage>
</organism>
<evidence type="ECO:0000256" key="1">
    <source>
        <dbReference type="SAM" id="MobiDB-lite"/>
    </source>
</evidence>
<dbReference type="Proteomes" id="UP001159363">
    <property type="component" value="Chromosome 3"/>
</dbReference>
<sequence>MLPTVFGIYVENAPASLSNWATLMEVVDDYKLLSSDCPRHVQCASEPSVDHKRTTEPVPPELPSLTMFQLFLSLVLNSTYRGIEHEVRQVLYMIRAMEAPGAILPAAAGGSTRERPDERTAFDARRARRRESCQESTTAKRGNILQWRQKLCKTLSLLLMAENTLLSVSTEQGIKAQLARSELMDWMSATIFGRAKELPPAVRSAMKADILGILTLFDHLFLHWTRDIMWKNKIIGYSRVLALNRNLTVLIELLVESIPGLQHGDWLPRSFPAHSTACFPYARTRCSMPFTEAVAFIRQISTKRNKSRVEECLTTLNSAGMKGRGKTEDPRENPPTSGVVQHESHMRISEFDLAGNRARNTLRKAVAGAPFILPVNGANNAPDIGQRITGSGVFCHRGSGPRNAWRCGCPAVVNRLLESVSGNMNKPASTLLPAFHVDISTFMPYMFLIVSPPQRSRLNAVACLSCRHMHLHAVHVSHCEPASTLLPAFHVDICTFMPYMFLIVSRLNAVACLSCRHKHLHAVHVSHREPASTLLPAFHVDICTFMPYMFLIVSPPQPRLNAVACLSCRHMHLHAVHVSHREPASTLLPAFHVDICTFMPYMFLIVSPPQRSRLNAVACLSCRHMHLHAVHVSHREPASTLLPAFHVDICTFMPYMFLIVSPPQRSRLNAVACLSCRHMHLHAVHVSHCEPASTLLPAFHVDICTFMPYMFLIVSPPQRCCLPFMSTYAPSCRTCFSSSARLNAVACLSCRHKHLHAVHVSHREPASTLLPAFHVDICTFMPYMFLIVSPPQRSRLNAVACLSCRHMHLHAVHVSHREPASTLLPAFHVDICTFMPYMFLIVSPPQRCLLCTVQRHDGNTAHLARRSDETLGVRVSVALRTPPPPPSPGGDRTSAVITSLFLCGGRPLTLTTQSACERYGGRAARPCVAVCWEMRLFDETIPRAPNVLIYEKKTNFSTSRIVAIRHLMRVPVSPLAFARFCAMSSRQVGGPLKARRGRRTHNHRRGSRDGNTARHARRSNEALGVRVSVARTAPSLPDLERAVRYKSFYDVSHSYWPALKTWHKIPRDDQLNAKSVTPITSCRSLQCQTQAYASLCYACYVRHVDRNCMVGPAPECSVSGTEGNIADGAMSSGKVNCTQVRNSTSFLMEKCGIGKITAARCAVFQ</sequence>
<keyword evidence="3" id="KW-1185">Reference proteome</keyword>
<dbReference type="EMBL" id="JARBHB010000003">
    <property type="protein sequence ID" value="KAJ8891257.1"/>
    <property type="molecule type" value="Genomic_DNA"/>
</dbReference>
<feature type="region of interest" description="Disordered" evidence="1">
    <location>
        <begin position="991"/>
        <end position="1018"/>
    </location>
</feature>
<gene>
    <name evidence="2" type="ORF">PR048_010773</name>
</gene>
<evidence type="ECO:0000313" key="2">
    <source>
        <dbReference type="EMBL" id="KAJ8891257.1"/>
    </source>
</evidence>
<comment type="caution">
    <text evidence="2">The sequence shown here is derived from an EMBL/GenBank/DDBJ whole genome shotgun (WGS) entry which is preliminary data.</text>
</comment>
<feature type="compositionally biased region" description="Basic residues" evidence="1">
    <location>
        <begin position="993"/>
        <end position="1006"/>
    </location>
</feature>
<proteinExistence type="predicted"/>
<evidence type="ECO:0000313" key="3">
    <source>
        <dbReference type="Proteomes" id="UP001159363"/>
    </source>
</evidence>
<feature type="compositionally biased region" description="Basic and acidic residues" evidence="1">
    <location>
        <begin position="112"/>
        <end position="133"/>
    </location>
</feature>
<protein>
    <submittedName>
        <fullName evidence="2">Uncharacterized protein</fullName>
    </submittedName>
</protein>
<feature type="region of interest" description="Disordered" evidence="1">
    <location>
        <begin position="319"/>
        <end position="342"/>
    </location>
</feature>
<name>A0ABQ9I3M0_9NEOP</name>